<evidence type="ECO:0000256" key="2">
    <source>
        <dbReference type="ARBA" id="ARBA00022827"/>
    </source>
</evidence>
<protein>
    <recommendedName>
        <fullName evidence="8">FAD-binding domain-containing protein</fullName>
    </recommendedName>
</protein>
<accession>A0AAD5PEL6</accession>
<evidence type="ECO:0000256" key="4">
    <source>
        <dbReference type="ARBA" id="ARBA00023033"/>
    </source>
</evidence>
<comment type="caution">
    <text evidence="6">The sequence shown here is derived from an EMBL/GenBank/DDBJ whole genome shotgun (WGS) entry which is preliminary data.</text>
</comment>
<sequence>MTEFTSSQDNNNHNIKNQKKQERVLIIGGDPKKYSTLGPRTTVNPDHPEQGALVMVDGNNNNRRISIINPPRNANVFRINRKRLRHWLLEDISDENSIAWSKIFDHYTLSDDGGIQATFTDGTVERGSLLVGADGNNSGVCQQLIGPELYEKTTNYIKIHSYGTGYWVDPVLRSKLAEISPACMIVPASHSESDNHSTCLFVSLVETDHSREKTPYLMMWGMTWYKNEDENDEGVDCKRAPPPLSPQEQPLQQQYSTSLLEKVKAQATHVGFTGPLLQLIMETPVDSKVVSLTSKERSPHPALQTFGLELGKVYKNKHPMEEAVSAYNKEMIPRGQCAVVSSRISAEAFHSSPKVFREYMSATLVQSPTATTTTAYTKNKEYHCWKDKVNQCGNYLEDQHTKETPSHNKKLSYFKRLIGIVCCSSTVVIHCQPGNLLILLLSQPFLLLNRIKITHPSRPSQINKIITSVRMFYLLWEKGLKYGVSHENTDV</sequence>
<name>A0AAD5PEL6_9FUNG</name>
<dbReference type="PANTHER" id="PTHR47178">
    <property type="entry name" value="MONOOXYGENASE, FAD-BINDING"/>
    <property type="match status" value="1"/>
</dbReference>
<evidence type="ECO:0000256" key="5">
    <source>
        <dbReference type="SAM" id="MobiDB-lite"/>
    </source>
</evidence>
<dbReference type="Gene3D" id="3.50.50.60">
    <property type="entry name" value="FAD/NAD(P)-binding domain"/>
    <property type="match status" value="1"/>
</dbReference>
<keyword evidence="4" id="KW-0503">Monooxygenase</keyword>
<reference evidence="6" key="2">
    <citation type="submission" date="2023-02" db="EMBL/GenBank/DDBJ databases">
        <authorList>
            <consortium name="DOE Joint Genome Institute"/>
            <person name="Mondo S.J."/>
            <person name="Chang Y."/>
            <person name="Wang Y."/>
            <person name="Ahrendt S."/>
            <person name="Andreopoulos W."/>
            <person name="Barry K."/>
            <person name="Beard J."/>
            <person name="Benny G.L."/>
            <person name="Blankenship S."/>
            <person name="Bonito G."/>
            <person name="Cuomo C."/>
            <person name="Desiro A."/>
            <person name="Gervers K.A."/>
            <person name="Hundley H."/>
            <person name="Kuo A."/>
            <person name="LaButti K."/>
            <person name="Lang B.F."/>
            <person name="Lipzen A."/>
            <person name="O'Donnell K."/>
            <person name="Pangilinan J."/>
            <person name="Reynolds N."/>
            <person name="Sandor L."/>
            <person name="Smith M.W."/>
            <person name="Tsang A."/>
            <person name="Grigoriev I.V."/>
            <person name="Stajich J.E."/>
            <person name="Spatafora J.W."/>
        </authorList>
    </citation>
    <scope>NUCLEOTIDE SEQUENCE</scope>
    <source>
        <strain evidence="6">RSA 2281</strain>
    </source>
</reference>
<evidence type="ECO:0000256" key="1">
    <source>
        <dbReference type="ARBA" id="ARBA00022630"/>
    </source>
</evidence>
<evidence type="ECO:0000313" key="6">
    <source>
        <dbReference type="EMBL" id="KAI9264937.1"/>
    </source>
</evidence>
<dbReference type="Proteomes" id="UP001209540">
    <property type="component" value="Unassembled WGS sequence"/>
</dbReference>
<gene>
    <name evidence="6" type="ORF">BDA99DRAFT_579514</name>
</gene>
<dbReference type="SUPFAM" id="SSF51905">
    <property type="entry name" value="FAD/NAD(P)-binding domain"/>
    <property type="match status" value="1"/>
</dbReference>
<feature type="region of interest" description="Disordered" evidence="5">
    <location>
        <begin position="1"/>
        <end position="22"/>
    </location>
</feature>
<dbReference type="EMBL" id="JAIXMP010000011">
    <property type="protein sequence ID" value="KAI9264937.1"/>
    <property type="molecule type" value="Genomic_DNA"/>
</dbReference>
<evidence type="ECO:0008006" key="8">
    <source>
        <dbReference type="Google" id="ProtNLM"/>
    </source>
</evidence>
<organism evidence="6 7">
    <name type="scientific">Phascolomyces articulosus</name>
    <dbReference type="NCBI Taxonomy" id="60185"/>
    <lineage>
        <taxon>Eukaryota</taxon>
        <taxon>Fungi</taxon>
        <taxon>Fungi incertae sedis</taxon>
        <taxon>Mucoromycota</taxon>
        <taxon>Mucoromycotina</taxon>
        <taxon>Mucoromycetes</taxon>
        <taxon>Mucorales</taxon>
        <taxon>Lichtheimiaceae</taxon>
        <taxon>Phascolomyces</taxon>
    </lineage>
</organism>
<dbReference type="AlphaFoldDB" id="A0AAD5PEL6"/>
<proteinExistence type="predicted"/>
<evidence type="ECO:0000313" key="7">
    <source>
        <dbReference type="Proteomes" id="UP001209540"/>
    </source>
</evidence>
<dbReference type="InterPro" id="IPR036188">
    <property type="entry name" value="FAD/NAD-bd_sf"/>
</dbReference>
<evidence type="ECO:0000256" key="3">
    <source>
        <dbReference type="ARBA" id="ARBA00023002"/>
    </source>
</evidence>
<dbReference type="GO" id="GO:0004497">
    <property type="term" value="F:monooxygenase activity"/>
    <property type="evidence" value="ECO:0007669"/>
    <property type="project" value="UniProtKB-KW"/>
</dbReference>
<keyword evidence="3" id="KW-0560">Oxidoreductase</keyword>
<dbReference type="PANTHER" id="PTHR47178:SF6">
    <property type="entry name" value="FAD-BINDING DOMAIN-CONTAINING PROTEIN"/>
    <property type="match status" value="1"/>
</dbReference>
<reference evidence="6" key="1">
    <citation type="journal article" date="2022" name="IScience">
        <title>Evolution of zygomycete secretomes and the origins of terrestrial fungal ecologies.</title>
        <authorList>
            <person name="Chang Y."/>
            <person name="Wang Y."/>
            <person name="Mondo S."/>
            <person name="Ahrendt S."/>
            <person name="Andreopoulos W."/>
            <person name="Barry K."/>
            <person name="Beard J."/>
            <person name="Benny G.L."/>
            <person name="Blankenship S."/>
            <person name="Bonito G."/>
            <person name="Cuomo C."/>
            <person name="Desiro A."/>
            <person name="Gervers K.A."/>
            <person name="Hundley H."/>
            <person name="Kuo A."/>
            <person name="LaButti K."/>
            <person name="Lang B.F."/>
            <person name="Lipzen A."/>
            <person name="O'Donnell K."/>
            <person name="Pangilinan J."/>
            <person name="Reynolds N."/>
            <person name="Sandor L."/>
            <person name="Smith M.E."/>
            <person name="Tsang A."/>
            <person name="Grigoriev I.V."/>
            <person name="Stajich J.E."/>
            <person name="Spatafora J.W."/>
        </authorList>
    </citation>
    <scope>NUCLEOTIDE SEQUENCE</scope>
    <source>
        <strain evidence="6">RSA 2281</strain>
    </source>
</reference>
<keyword evidence="7" id="KW-1185">Reference proteome</keyword>
<keyword evidence="2" id="KW-0274">FAD</keyword>
<keyword evidence="1" id="KW-0285">Flavoprotein</keyword>